<accession>A0A3B0T117</accession>
<dbReference type="EMBL" id="UOEG01000241">
    <property type="protein sequence ID" value="VAW02484.1"/>
    <property type="molecule type" value="Genomic_DNA"/>
</dbReference>
<keyword evidence="1" id="KW-0378">Hydrolase</keyword>
<dbReference type="GO" id="GO:0047423">
    <property type="term" value="F:N-methylhydantoinase (ATP-hydrolyzing) activity"/>
    <property type="evidence" value="ECO:0007669"/>
    <property type="project" value="UniProtKB-EC"/>
</dbReference>
<name>A0A3B0T117_9ZZZZ</name>
<feature type="non-terminal residue" evidence="1">
    <location>
        <position position="1"/>
    </location>
</feature>
<gene>
    <name evidence="1" type="ORF">MNBD_ALPHA07-267</name>
</gene>
<proteinExistence type="predicted"/>
<protein>
    <submittedName>
        <fullName evidence="1">N-methylhydantoinase A</fullName>
        <ecNumber evidence="1">3.5.2.14</ecNumber>
    </submittedName>
</protein>
<dbReference type="EC" id="3.5.2.14" evidence="1"/>
<organism evidence="1">
    <name type="scientific">hydrothermal vent metagenome</name>
    <dbReference type="NCBI Taxonomy" id="652676"/>
    <lineage>
        <taxon>unclassified sequences</taxon>
        <taxon>metagenomes</taxon>
        <taxon>ecological metagenomes</taxon>
    </lineage>
</organism>
<dbReference type="AlphaFoldDB" id="A0A3B0T117"/>
<reference evidence="1" key="1">
    <citation type="submission" date="2018-06" db="EMBL/GenBank/DDBJ databases">
        <authorList>
            <person name="Zhirakovskaya E."/>
        </authorList>
    </citation>
    <scope>NUCLEOTIDE SEQUENCE</scope>
</reference>
<evidence type="ECO:0000313" key="1">
    <source>
        <dbReference type="EMBL" id="VAW02484.1"/>
    </source>
</evidence>
<sequence>HLPPAFTLNGPAIVEQMDTTTLIEPGDKATSDTHGNIIITIGGAT</sequence>